<protein>
    <recommendedName>
        <fullName evidence="8">Secreted protein</fullName>
    </recommendedName>
</protein>
<evidence type="ECO:0000313" key="6">
    <source>
        <dbReference type="Proteomes" id="UP000434957"/>
    </source>
</evidence>
<sequence length="66" mass="7389">MTVQSGWLLGISFCRWWVDSSHAARTGHAHHEPDCSNTLVSPLPLWSVLLPRNVTHTDVASYSWCA</sequence>
<evidence type="ECO:0000313" key="4">
    <source>
        <dbReference type="EMBL" id="KAE9273651.1"/>
    </source>
</evidence>
<proteinExistence type="predicted"/>
<feature type="signal peptide" evidence="1">
    <location>
        <begin position="1"/>
        <end position="23"/>
    </location>
</feature>
<evidence type="ECO:0000313" key="3">
    <source>
        <dbReference type="EMBL" id="KAE8966231.1"/>
    </source>
</evidence>
<dbReference type="Proteomes" id="UP000429607">
    <property type="component" value="Unassembled WGS sequence"/>
</dbReference>
<comment type="caution">
    <text evidence="3">The sequence shown here is derived from an EMBL/GenBank/DDBJ whole genome shotgun (WGS) entry which is preliminary data.</text>
</comment>
<evidence type="ECO:0000313" key="2">
    <source>
        <dbReference type="EMBL" id="KAE8965401.1"/>
    </source>
</evidence>
<keyword evidence="1" id="KW-0732">Signal</keyword>
<reference evidence="5 7" key="1">
    <citation type="submission" date="2018-09" db="EMBL/GenBank/DDBJ databases">
        <title>Genomic investigation of the strawberry pathogen Phytophthora fragariae indicates pathogenicity is determined by transcriptional variation in three key races.</title>
        <authorList>
            <person name="Adams T.M."/>
            <person name="Armitage A.D."/>
            <person name="Sobczyk M.K."/>
            <person name="Bates H.J."/>
            <person name="Dunwell J.M."/>
            <person name="Nellist C.F."/>
            <person name="Harrison R.J."/>
        </authorList>
    </citation>
    <scope>NUCLEOTIDE SEQUENCE [LARGE SCALE GENOMIC DNA]</scope>
    <source>
        <strain evidence="2 5">SCRP249</strain>
        <strain evidence="3 7">SCRP324</strain>
        <strain evidence="4 6">SCRP333</strain>
    </source>
</reference>
<dbReference type="EMBL" id="QXFV01005321">
    <property type="protein sequence ID" value="KAE8965401.1"/>
    <property type="molecule type" value="Genomic_DNA"/>
</dbReference>
<dbReference type="EMBL" id="QXFT01005220">
    <property type="protein sequence ID" value="KAE9273651.1"/>
    <property type="molecule type" value="Genomic_DNA"/>
</dbReference>
<gene>
    <name evidence="2" type="ORF">PR001_g28747</name>
    <name evidence="3" type="ORF">PR002_g28426</name>
    <name evidence="4" type="ORF">PR003_g29839</name>
</gene>
<dbReference type="Proteomes" id="UP000435112">
    <property type="component" value="Unassembled WGS sequence"/>
</dbReference>
<organism evidence="3 7">
    <name type="scientific">Phytophthora rubi</name>
    <dbReference type="NCBI Taxonomy" id="129364"/>
    <lineage>
        <taxon>Eukaryota</taxon>
        <taxon>Sar</taxon>
        <taxon>Stramenopiles</taxon>
        <taxon>Oomycota</taxon>
        <taxon>Peronosporomycetes</taxon>
        <taxon>Peronosporales</taxon>
        <taxon>Peronosporaceae</taxon>
        <taxon>Phytophthora</taxon>
    </lineage>
</organism>
<accession>A0A6A3H9P6</accession>
<name>A0A6A3H9P6_9STRA</name>
<dbReference type="Proteomes" id="UP000434957">
    <property type="component" value="Unassembled WGS sequence"/>
</dbReference>
<evidence type="ECO:0008006" key="8">
    <source>
        <dbReference type="Google" id="ProtNLM"/>
    </source>
</evidence>
<dbReference type="OrthoDB" id="10285347at2759"/>
<feature type="chain" id="PRO_5036164109" description="Secreted protein" evidence="1">
    <location>
        <begin position="24"/>
        <end position="66"/>
    </location>
</feature>
<evidence type="ECO:0000313" key="5">
    <source>
        <dbReference type="Proteomes" id="UP000429607"/>
    </source>
</evidence>
<dbReference type="AlphaFoldDB" id="A0A6A3H9P6"/>
<evidence type="ECO:0000256" key="1">
    <source>
        <dbReference type="SAM" id="SignalP"/>
    </source>
</evidence>
<evidence type="ECO:0000313" key="7">
    <source>
        <dbReference type="Proteomes" id="UP000435112"/>
    </source>
</evidence>
<keyword evidence="6" id="KW-1185">Reference proteome</keyword>
<dbReference type="EMBL" id="QXFU01004973">
    <property type="protein sequence ID" value="KAE8966231.1"/>
    <property type="molecule type" value="Genomic_DNA"/>
</dbReference>